<evidence type="ECO:0000256" key="1">
    <source>
        <dbReference type="SAM" id="MobiDB-lite"/>
    </source>
</evidence>
<dbReference type="InterPro" id="IPR025295">
    <property type="entry name" value="eCIS_core_dom"/>
</dbReference>
<feature type="compositionally biased region" description="Low complexity" evidence="1">
    <location>
        <begin position="436"/>
        <end position="454"/>
    </location>
</feature>
<name>A0A4Q7NZL6_9FLAO</name>
<feature type="transmembrane region" description="Helical" evidence="2">
    <location>
        <begin position="1019"/>
        <end position="1044"/>
    </location>
</feature>
<evidence type="ECO:0000313" key="5">
    <source>
        <dbReference type="Proteomes" id="UP000292262"/>
    </source>
</evidence>
<protein>
    <submittedName>
        <fullName evidence="4">Uncharacterized protein DUF4157</fullName>
    </submittedName>
</protein>
<feature type="compositionally biased region" description="Basic and acidic residues" evidence="1">
    <location>
        <begin position="191"/>
        <end position="211"/>
    </location>
</feature>
<feature type="region of interest" description="Disordered" evidence="1">
    <location>
        <begin position="519"/>
        <end position="712"/>
    </location>
</feature>
<reference evidence="4 5" key="1">
    <citation type="submission" date="2019-02" db="EMBL/GenBank/DDBJ databases">
        <title>Genomic Encyclopedia of Type Strains, Phase IV (KMG-IV): sequencing the most valuable type-strain genomes for metagenomic binning, comparative biology and taxonomic classification.</title>
        <authorList>
            <person name="Goeker M."/>
        </authorList>
    </citation>
    <scope>NUCLEOTIDE SEQUENCE [LARGE SCALE GENOMIC DNA]</scope>
    <source>
        <strain evidence="4 5">DSM 17196</strain>
    </source>
</reference>
<feature type="compositionally biased region" description="Basic and acidic residues" evidence="1">
    <location>
        <begin position="119"/>
        <end position="131"/>
    </location>
</feature>
<feature type="region of interest" description="Disordered" evidence="1">
    <location>
        <begin position="1"/>
        <end position="88"/>
    </location>
</feature>
<feature type="compositionally biased region" description="Basic and acidic residues" evidence="1">
    <location>
        <begin position="39"/>
        <end position="51"/>
    </location>
</feature>
<feature type="compositionally biased region" description="Polar residues" evidence="1">
    <location>
        <begin position="1395"/>
        <end position="1416"/>
    </location>
</feature>
<dbReference type="RefSeq" id="WP_130287180.1">
    <property type="nucleotide sequence ID" value="NZ_SGXE01000003.1"/>
</dbReference>
<feature type="compositionally biased region" description="Low complexity" evidence="1">
    <location>
        <begin position="1314"/>
        <end position="1329"/>
    </location>
</feature>
<feature type="region of interest" description="Disordered" evidence="1">
    <location>
        <begin position="272"/>
        <end position="454"/>
    </location>
</feature>
<proteinExistence type="predicted"/>
<feature type="compositionally biased region" description="Low complexity" evidence="1">
    <location>
        <begin position="589"/>
        <end position="604"/>
    </location>
</feature>
<dbReference type="Proteomes" id="UP000292262">
    <property type="component" value="Unassembled WGS sequence"/>
</dbReference>
<feature type="compositionally biased region" description="Basic and acidic residues" evidence="1">
    <location>
        <begin position="169"/>
        <end position="180"/>
    </location>
</feature>
<feature type="compositionally biased region" description="Basic and acidic residues" evidence="1">
    <location>
        <begin position="1294"/>
        <end position="1303"/>
    </location>
</feature>
<sequence length="1530" mass="167045">MFKASNSNKSSGSQSRTSAFMTSNSEEAFVQPKLSIGKSNDKYEQEADRVADQVVAKTNEPTSTSFISPNPTIQRKNTDEVEEGAGKQVDIQQKPLVESISPLVQKSSEEEQIQEKCAECEKEEHVQKKEVQTIQRKGKIELPQVPEETSDKKEEEALPEQSLENETTEGGKEETSKEGEPLTNTIQLPTVKKEKKEEKESPAVQTKKEDNSSASNTGSIENTLSSSKGGGQSLSSTTKNEMNAGFGTDFSKVKVHTDATAVQMNKDLGSHAFTHGNDIYFNEGKYNPDSSTGKHLLAHELTHTVQQGASGTSIQRFTPTEKKASPEGKPEKPNDGQEVEGKSNSKINNDDNVKNQDDLSDEEKNEKKDPPRGEVHQEKGEVQSEGVTTPPVDRGGEAQAKIAEQKEQMDQQLSEEAQPGEGDTAEVEPAPESNMSQAESSAQRAQQAEQAALAVEIPAEPQPFQQPNMEAPVDSAGEALPRQGTIDTQVRGLGYIGEMLREKGYEMKRHAAEKEIHSHGLDAVLEKQREDLALAKEGTKKTEEQNTERKEISEKSKQALDESKQRQQFVAAEAPGLAQEADSGKEDSSALASDADSKASQSKSEIPDDPDARADAEQQSGEMDQTAQGAQSMDQAITQTGERARQYGQDAEVAAQDNQQSEGSIQETDNTITQIDGRVTEMNAANEASNISIENAGPGPELIRQHSRRTAQSGEELIAASIVMEQELNALQDEYLSSMASIESKEDAEKRIQEEQAQQEPDVTPEEQQLYDLAGMSDEEQEQQISQMSEEEKTGLMATLDRMITSAPDNGTDATEGARTRVDLGAVNQAISGAQSAVVRGGMEAVAGDYGTMAADALGVGPDPSDPRAPQIQQVDQQRNARVSGVLDIADQNMNFLSQEQQQQLAERLVGESITDDIKNINVLQMGRDMLIGMVNPAMALEGVVGGFEKTFTGVANIFNAEAWQQDPLGNLLQVAADISTGLAMIFSSILGIAGMITALMVALTIISWGTLSPITAPVIGWMGTVMTYAGWGAIISGSLSVYFNSLAYIKNLHDAGTATTARELFGNTEQMKQNATDGFQGAMAVVEGVGAVKMGPSLSSGDFMANVPRSPGAFARQTINGAREGLSAAASLPGRAARGARRLFGAGRQGLVSFKQKIQRFFRGGGPDLDVDMPNSRRQDILADNRTRNLDEMTPEQRRIDLEETANNQPRGIDPDSPYHATHDIEIESNGHTYRRRRDGNGWCRFSAQECGIADSELPDDVRAMIDDNDRILREQGALDDTPENIEAARRDAERDIAESEGRTQNTDEVLETETPQTQTPQTNPNHTPRQRDFEAEIQRRLDNGDINATQAQQLRAYNDANPSGSRNIDSVLEDVNNPNLELNPESGRFRDPNASTSRRSEYMGSTPQKSSSIGTEVKDRMRAQGRLRDNPLTGKEEVYGPIRRADGTIEDGWFDIDDADMGHHPIDAVDFWNDGDPLNGIPPGRELGPRHPRILEWMRDSNNYELQHYGYNRHMGGSTTSRYLPPIE</sequence>
<evidence type="ECO:0000313" key="4">
    <source>
        <dbReference type="EMBL" id="RZS92500.1"/>
    </source>
</evidence>
<feature type="compositionally biased region" description="Polar residues" evidence="1">
    <location>
        <begin position="212"/>
        <end position="222"/>
    </location>
</feature>
<keyword evidence="2" id="KW-0472">Membrane</keyword>
<keyword evidence="2" id="KW-1133">Transmembrane helix</keyword>
<gene>
    <name evidence="4" type="ORF">EV197_2638</name>
</gene>
<dbReference type="OrthoDB" id="4317910at2"/>
<dbReference type="EMBL" id="SGXE01000003">
    <property type="protein sequence ID" value="RZS92500.1"/>
    <property type="molecule type" value="Genomic_DNA"/>
</dbReference>
<dbReference type="Pfam" id="PF13699">
    <property type="entry name" value="eCIS_core"/>
    <property type="match status" value="1"/>
</dbReference>
<organism evidence="4 5">
    <name type="scientific">Aquimarina brevivitae</name>
    <dbReference type="NCBI Taxonomy" id="323412"/>
    <lineage>
        <taxon>Bacteria</taxon>
        <taxon>Pseudomonadati</taxon>
        <taxon>Bacteroidota</taxon>
        <taxon>Flavobacteriia</taxon>
        <taxon>Flavobacteriales</taxon>
        <taxon>Flavobacteriaceae</taxon>
        <taxon>Aquimarina</taxon>
    </lineage>
</organism>
<keyword evidence="5" id="KW-1185">Reference proteome</keyword>
<feature type="region of interest" description="Disordered" evidence="1">
    <location>
        <begin position="746"/>
        <end position="765"/>
    </location>
</feature>
<accession>A0A4Q7NZL6</accession>
<feature type="domain" description="eCIS core" evidence="3">
    <location>
        <begin position="234"/>
        <end position="309"/>
    </location>
</feature>
<feature type="compositionally biased region" description="Polar residues" evidence="1">
    <location>
        <begin position="656"/>
        <end position="674"/>
    </location>
</feature>
<feature type="compositionally biased region" description="Polar residues" evidence="1">
    <location>
        <begin position="617"/>
        <end position="641"/>
    </location>
</feature>
<comment type="caution">
    <text evidence="4">The sequence shown here is derived from an EMBL/GenBank/DDBJ whole genome shotgun (WGS) entry which is preliminary data.</text>
</comment>
<feature type="region of interest" description="Disordered" evidence="1">
    <location>
        <begin position="1294"/>
        <end position="1331"/>
    </location>
</feature>
<feature type="compositionally biased region" description="Polar residues" evidence="1">
    <location>
        <begin position="303"/>
        <end position="318"/>
    </location>
</feature>
<feature type="transmembrane region" description="Helical" evidence="2">
    <location>
        <begin position="983"/>
        <end position="1007"/>
    </location>
</feature>
<feature type="region of interest" description="Disordered" evidence="1">
    <location>
        <begin position="1378"/>
        <end position="1418"/>
    </location>
</feature>
<feature type="compositionally biased region" description="Low complexity" evidence="1">
    <location>
        <begin position="223"/>
        <end position="239"/>
    </location>
</feature>
<evidence type="ECO:0000256" key="2">
    <source>
        <dbReference type="SAM" id="Phobius"/>
    </source>
</evidence>
<feature type="compositionally biased region" description="Basic and acidic residues" evidence="1">
    <location>
        <begin position="519"/>
        <end position="565"/>
    </location>
</feature>
<feature type="region of interest" description="Disordered" evidence="1">
    <location>
        <begin position="119"/>
        <end position="246"/>
    </location>
</feature>
<evidence type="ECO:0000259" key="3">
    <source>
        <dbReference type="Pfam" id="PF13699"/>
    </source>
</evidence>
<feature type="compositionally biased region" description="Polar residues" evidence="1">
    <location>
        <begin position="59"/>
        <end position="75"/>
    </location>
</feature>
<feature type="compositionally biased region" description="Basic and acidic residues" evidence="1">
    <location>
        <begin position="319"/>
        <end position="382"/>
    </location>
</feature>
<feature type="compositionally biased region" description="Low complexity" evidence="1">
    <location>
        <begin position="1"/>
        <end position="18"/>
    </location>
</feature>
<keyword evidence="2" id="KW-0812">Transmembrane</keyword>